<evidence type="ECO:0000313" key="2">
    <source>
        <dbReference type="Proteomes" id="UP001283361"/>
    </source>
</evidence>
<name>A0AAE1CKJ4_9GAST</name>
<dbReference type="Proteomes" id="UP001283361">
    <property type="component" value="Unassembled WGS sequence"/>
</dbReference>
<sequence>MLAVKTATRRTWFRGTGCSMLMTKQIKPVAGPEVDDGVPDDKHVCSLQKLGKTPGLRETTKNTGNLRYLRRFWKLCYKVFLLPTHKSPYVKLGINNSLGTGKFLSEQSEVDFYLSRAHPVLRSNTSSSGDDRSVSVGFAAHSVNRF</sequence>
<reference evidence="1" key="1">
    <citation type="journal article" date="2023" name="G3 (Bethesda)">
        <title>A reference genome for the long-term kleptoplast-retaining sea slug Elysia crispata morphotype clarki.</title>
        <authorList>
            <person name="Eastman K.E."/>
            <person name="Pendleton A.L."/>
            <person name="Shaikh M.A."/>
            <person name="Suttiyut T."/>
            <person name="Ogas R."/>
            <person name="Tomko P."/>
            <person name="Gavelis G."/>
            <person name="Widhalm J.R."/>
            <person name="Wisecaver J.H."/>
        </authorList>
    </citation>
    <scope>NUCLEOTIDE SEQUENCE</scope>
    <source>
        <strain evidence="1">ECLA1</strain>
    </source>
</reference>
<accession>A0AAE1CKJ4</accession>
<protein>
    <submittedName>
        <fullName evidence="1">Uncharacterized protein</fullName>
    </submittedName>
</protein>
<gene>
    <name evidence="1" type="ORF">RRG08_042508</name>
</gene>
<evidence type="ECO:0000313" key="1">
    <source>
        <dbReference type="EMBL" id="KAK3702515.1"/>
    </source>
</evidence>
<comment type="caution">
    <text evidence="1">The sequence shown here is derived from an EMBL/GenBank/DDBJ whole genome shotgun (WGS) entry which is preliminary data.</text>
</comment>
<dbReference type="AlphaFoldDB" id="A0AAE1CKJ4"/>
<organism evidence="1 2">
    <name type="scientific">Elysia crispata</name>
    <name type="common">lettuce slug</name>
    <dbReference type="NCBI Taxonomy" id="231223"/>
    <lineage>
        <taxon>Eukaryota</taxon>
        <taxon>Metazoa</taxon>
        <taxon>Spiralia</taxon>
        <taxon>Lophotrochozoa</taxon>
        <taxon>Mollusca</taxon>
        <taxon>Gastropoda</taxon>
        <taxon>Heterobranchia</taxon>
        <taxon>Euthyneura</taxon>
        <taxon>Panpulmonata</taxon>
        <taxon>Sacoglossa</taxon>
        <taxon>Placobranchoidea</taxon>
        <taxon>Plakobranchidae</taxon>
        <taxon>Elysia</taxon>
    </lineage>
</organism>
<keyword evidence="2" id="KW-1185">Reference proteome</keyword>
<proteinExistence type="predicted"/>
<dbReference type="EMBL" id="JAWDGP010007852">
    <property type="protein sequence ID" value="KAK3702515.1"/>
    <property type="molecule type" value="Genomic_DNA"/>
</dbReference>